<dbReference type="SUPFAM" id="SSF54637">
    <property type="entry name" value="Thioesterase/thiol ester dehydrase-isomerase"/>
    <property type="match status" value="2"/>
</dbReference>
<feature type="region of interest" description="Disordered" evidence="1">
    <location>
        <begin position="120"/>
        <end position="139"/>
    </location>
</feature>
<dbReference type="InterPro" id="IPR042171">
    <property type="entry name" value="Acyl-CoA_hotdog"/>
</dbReference>
<comment type="caution">
    <text evidence="4">The sequence shown here is derived from an EMBL/GenBank/DDBJ whole genome shotgun (WGS) entry which is preliminary data.</text>
</comment>
<feature type="domain" description="Acyl-CoA thioesterase-like N-terminal HotDog" evidence="2">
    <location>
        <begin position="30"/>
        <end position="111"/>
    </location>
</feature>
<accession>A0A5M3WJB2</accession>
<protein>
    <recommendedName>
        <fullName evidence="6">Acyl-CoA thioesterase</fullName>
    </recommendedName>
</protein>
<name>A0A5M3WJB2_9ACTN</name>
<feature type="domain" description="Acyl-CoA thioesterase-like C-terminal" evidence="3">
    <location>
        <begin position="146"/>
        <end position="268"/>
    </location>
</feature>
<keyword evidence="5" id="KW-1185">Reference proteome</keyword>
<reference evidence="4 5" key="1">
    <citation type="submission" date="2019-10" db="EMBL/GenBank/DDBJ databases">
        <title>Whole genome shotgun sequence of Acrocarpospora macrocephala NBRC 16266.</title>
        <authorList>
            <person name="Ichikawa N."/>
            <person name="Kimura A."/>
            <person name="Kitahashi Y."/>
            <person name="Komaki H."/>
            <person name="Oguchi A."/>
        </authorList>
    </citation>
    <scope>NUCLEOTIDE SEQUENCE [LARGE SCALE GENOMIC DNA]</scope>
    <source>
        <strain evidence="4 5">NBRC 16266</strain>
    </source>
</reference>
<proteinExistence type="predicted"/>
<dbReference type="Gene3D" id="2.40.160.210">
    <property type="entry name" value="Acyl-CoA thioesterase, double hotdog domain"/>
    <property type="match status" value="1"/>
</dbReference>
<dbReference type="Pfam" id="PF20789">
    <property type="entry name" value="4HBT_3C"/>
    <property type="match status" value="1"/>
</dbReference>
<dbReference type="Proteomes" id="UP000331127">
    <property type="component" value="Unassembled WGS sequence"/>
</dbReference>
<dbReference type="InterPro" id="IPR029069">
    <property type="entry name" value="HotDog_dom_sf"/>
</dbReference>
<evidence type="ECO:0000313" key="4">
    <source>
        <dbReference type="EMBL" id="GES08460.1"/>
    </source>
</evidence>
<evidence type="ECO:0000259" key="2">
    <source>
        <dbReference type="Pfam" id="PF13622"/>
    </source>
</evidence>
<evidence type="ECO:0000256" key="1">
    <source>
        <dbReference type="SAM" id="MobiDB-lite"/>
    </source>
</evidence>
<evidence type="ECO:0008006" key="6">
    <source>
        <dbReference type="Google" id="ProtNLM"/>
    </source>
</evidence>
<evidence type="ECO:0000313" key="5">
    <source>
        <dbReference type="Proteomes" id="UP000331127"/>
    </source>
</evidence>
<dbReference type="Pfam" id="PF13622">
    <property type="entry name" value="4HBT_3"/>
    <property type="match status" value="1"/>
</dbReference>
<dbReference type="AlphaFoldDB" id="A0A5M3WJB2"/>
<gene>
    <name evidence="4" type="ORF">Amac_020560</name>
</gene>
<evidence type="ECO:0000259" key="3">
    <source>
        <dbReference type="Pfam" id="PF20789"/>
    </source>
</evidence>
<dbReference type="InterPro" id="IPR049450">
    <property type="entry name" value="ACOT8-like_C"/>
</dbReference>
<sequence>MQGSTESEPMNLTIDELLGIDGDTLRPPAGWGNMWGATFGGYVAAVMLQSFERNAPEGQSVAGAHIAFARPLRTEPEARLVVDVHHRGRSGAAFSGRIDQGDATTTAGIAWATVEADQPSRIEVSPPDVGPPEAYERNVSRGGENTFVDRDFDMRRVPTPDDGTLTLQWMRLTRLRVEDGESWPVAALGLVADMVGAGQYRAAQLTAGEKYGALSLDLTIHVAAIPRGPWLLGVFENLALDRGRTIGRGLLYDQHGTFAASLTQQSLVRPIR</sequence>
<dbReference type="EMBL" id="BLAE01000010">
    <property type="protein sequence ID" value="GES08460.1"/>
    <property type="molecule type" value="Genomic_DNA"/>
</dbReference>
<dbReference type="InterPro" id="IPR049449">
    <property type="entry name" value="TesB_ACOT8-like_N"/>
</dbReference>
<organism evidence="4 5">
    <name type="scientific">Acrocarpospora macrocephala</name>
    <dbReference type="NCBI Taxonomy" id="150177"/>
    <lineage>
        <taxon>Bacteria</taxon>
        <taxon>Bacillati</taxon>
        <taxon>Actinomycetota</taxon>
        <taxon>Actinomycetes</taxon>
        <taxon>Streptosporangiales</taxon>
        <taxon>Streptosporangiaceae</taxon>
        <taxon>Acrocarpospora</taxon>
    </lineage>
</organism>